<name>A0A1G2G264_9BACT</name>
<evidence type="ECO:0000313" key="2">
    <source>
        <dbReference type="EMBL" id="OGZ43941.1"/>
    </source>
</evidence>
<dbReference type="InterPro" id="IPR007842">
    <property type="entry name" value="HEPN_dom"/>
</dbReference>
<gene>
    <name evidence="2" type="ORF">A2719_03185</name>
</gene>
<dbReference type="SMART" id="SM00748">
    <property type="entry name" value="HEPN"/>
    <property type="match status" value="1"/>
</dbReference>
<feature type="domain" description="HEPN" evidence="1">
    <location>
        <begin position="13"/>
        <end position="119"/>
    </location>
</feature>
<dbReference type="AlphaFoldDB" id="A0A1G2G264"/>
<organism evidence="2 3">
    <name type="scientific">Candidatus Ryanbacteria bacterium RIFCSPHIGHO2_01_FULL_45_22</name>
    <dbReference type="NCBI Taxonomy" id="1802114"/>
    <lineage>
        <taxon>Bacteria</taxon>
        <taxon>Candidatus Ryaniibacteriota</taxon>
    </lineage>
</organism>
<dbReference type="STRING" id="1802114.A2719_03185"/>
<evidence type="ECO:0000313" key="3">
    <source>
        <dbReference type="Proteomes" id="UP000177480"/>
    </source>
</evidence>
<sequence length="129" mass="15122">MSEISKYVNDWFLRGEDDMGTIEILLKEHGVPNTICFHAQQVAEKYFKGFLAYNKKNVRKIHAIENLLKACVAIDNSFEQLNEDAVFLDQFYTETRYADDYIEFSREDAQKAFEVATHIKEFVLDKIKN</sequence>
<dbReference type="EMBL" id="MHNK01000010">
    <property type="protein sequence ID" value="OGZ43941.1"/>
    <property type="molecule type" value="Genomic_DNA"/>
</dbReference>
<dbReference type="Gene3D" id="1.20.120.330">
    <property type="entry name" value="Nucleotidyltransferases domain 2"/>
    <property type="match status" value="1"/>
</dbReference>
<dbReference type="SUPFAM" id="SSF81593">
    <property type="entry name" value="Nucleotidyltransferase substrate binding subunit/domain"/>
    <property type="match status" value="1"/>
</dbReference>
<dbReference type="Pfam" id="PF05168">
    <property type="entry name" value="HEPN"/>
    <property type="match status" value="1"/>
</dbReference>
<accession>A0A1G2G264</accession>
<dbReference type="Proteomes" id="UP000177480">
    <property type="component" value="Unassembled WGS sequence"/>
</dbReference>
<reference evidence="2 3" key="1">
    <citation type="journal article" date="2016" name="Nat. Commun.">
        <title>Thousands of microbial genomes shed light on interconnected biogeochemical processes in an aquifer system.</title>
        <authorList>
            <person name="Anantharaman K."/>
            <person name="Brown C.T."/>
            <person name="Hug L.A."/>
            <person name="Sharon I."/>
            <person name="Castelle C.J."/>
            <person name="Probst A.J."/>
            <person name="Thomas B.C."/>
            <person name="Singh A."/>
            <person name="Wilkins M.J."/>
            <person name="Karaoz U."/>
            <person name="Brodie E.L."/>
            <person name="Williams K.H."/>
            <person name="Hubbard S.S."/>
            <person name="Banfield J.F."/>
        </authorList>
    </citation>
    <scope>NUCLEOTIDE SEQUENCE [LARGE SCALE GENOMIC DNA]</scope>
</reference>
<protein>
    <recommendedName>
        <fullName evidence="1">HEPN domain-containing protein</fullName>
    </recommendedName>
</protein>
<dbReference type="PROSITE" id="PS50910">
    <property type="entry name" value="HEPN"/>
    <property type="match status" value="1"/>
</dbReference>
<evidence type="ECO:0000259" key="1">
    <source>
        <dbReference type="PROSITE" id="PS50910"/>
    </source>
</evidence>
<comment type="caution">
    <text evidence="2">The sequence shown here is derived from an EMBL/GenBank/DDBJ whole genome shotgun (WGS) entry which is preliminary data.</text>
</comment>
<proteinExistence type="predicted"/>